<keyword evidence="1" id="KW-0732">Signal</keyword>
<protein>
    <recommendedName>
        <fullName evidence="2">D-alanyl-D-alanine carboxypeptidase-like core domain-containing protein</fullName>
    </recommendedName>
</protein>
<dbReference type="CDD" id="cd14852">
    <property type="entry name" value="LD-carboxypeptidase"/>
    <property type="match status" value="1"/>
</dbReference>
<dbReference type="Proteomes" id="UP001501138">
    <property type="component" value="Unassembled WGS sequence"/>
</dbReference>
<sequence length="251" mass="26616">MLVLRRICVTAAASAILATAGAVAPAAAAPATTAAHAAIPVPGPLIDRVGSRGASWDPGDVQVLVNKEHPVTPRDWVPPRLVRPDVATSGGNDLLRPVAARALVRLARASERATGRELVLVSGYRSADYQQRLYRRYVEAHGRQEADTFSARGGFSEHQTGLAADVTESGTPYTRFASTATSRWVEANAWRYGFVVRYPRGAREVTGYAAEAWHLRYVGVGLASHLHLAGVTTLEEASGAGPAPDYAKPAG</sequence>
<dbReference type="InterPro" id="IPR003709">
    <property type="entry name" value="VanY-like_core_dom"/>
</dbReference>
<name>A0ABN2JFR5_9MICO</name>
<dbReference type="Gene3D" id="3.30.1380.10">
    <property type="match status" value="1"/>
</dbReference>
<dbReference type="InterPro" id="IPR052179">
    <property type="entry name" value="DD-CPase-like"/>
</dbReference>
<proteinExistence type="predicted"/>
<feature type="chain" id="PRO_5045828911" description="D-alanyl-D-alanine carboxypeptidase-like core domain-containing protein" evidence="1">
    <location>
        <begin position="38"/>
        <end position="251"/>
    </location>
</feature>
<dbReference type="Pfam" id="PF02557">
    <property type="entry name" value="VanY"/>
    <property type="match status" value="1"/>
</dbReference>
<comment type="caution">
    <text evidence="3">The sequence shown here is derived from an EMBL/GenBank/DDBJ whole genome shotgun (WGS) entry which is preliminary data.</text>
</comment>
<dbReference type="PANTHER" id="PTHR34385">
    <property type="entry name" value="D-ALANYL-D-ALANINE CARBOXYPEPTIDASE"/>
    <property type="match status" value="1"/>
</dbReference>
<dbReference type="SUPFAM" id="SSF55166">
    <property type="entry name" value="Hedgehog/DD-peptidase"/>
    <property type="match status" value="1"/>
</dbReference>
<dbReference type="EMBL" id="BAAAPM010000003">
    <property type="protein sequence ID" value="GAA1725600.1"/>
    <property type="molecule type" value="Genomic_DNA"/>
</dbReference>
<keyword evidence="4" id="KW-1185">Reference proteome</keyword>
<evidence type="ECO:0000259" key="2">
    <source>
        <dbReference type="Pfam" id="PF02557"/>
    </source>
</evidence>
<gene>
    <name evidence="3" type="ORF">GCM10009809_21750</name>
</gene>
<evidence type="ECO:0000313" key="3">
    <source>
        <dbReference type="EMBL" id="GAA1725600.1"/>
    </source>
</evidence>
<accession>A0ABN2JFR5</accession>
<dbReference type="InterPro" id="IPR009045">
    <property type="entry name" value="Zn_M74/Hedgehog-like"/>
</dbReference>
<dbReference type="InterPro" id="IPR058193">
    <property type="entry name" value="VanY/YodJ_core_dom"/>
</dbReference>
<reference evidence="3 4" key="1">
    <citation type="journal article" date="2019" name="Int. J. Syst. Evol. Microbiol.">
        <title>The Global Catalogue of Microorganisms (GCM) 10K type strain sequencing project: providing services to taxonomists for standard genome sequencing and annotation.</title>
        <authorList>
            <consortium name="The Broad Institute Genomics Platform"/>
            <consortium name="The Broad Institute Genome Sequencing Center for Infectious Disease"/>
            <person name="Wu L."/>
            <person name="Ma J."/>
        </authorList>
    </citation>
    <scope>NUCLEOTIDE SEQUENCE [LARGE SCALE GENOMIC DNA]</scope>
    <source>
        <strain evidence="3 4">JCM 15589</strain>
    </source>
</reference>
<evidence type="ECO:0000313" key="4">
    <source>
        <dbReference type="Proteomes" id="UP001501138"/>
    </source>
</evidence>
<organism evidence="3 4">
    <name type="scientific">Isoptericola hypogeus</name>
    <dbReference type="NCBI Taxonomy" id="300179"/>
    <lineage>
        <taxon>Bacteria</taxon>
        <taxon>Bacillati</taxon>
        <taxon>Actinomycetota</taxon>
        <taxon>Actinomycetes</taxon>
        <taxon>Micrococcales</taxon>
        <taxon>Promicromonosporaceae</taxon>
        <taxon>Isoptericola</taxon>
    </lineage>
</organism>
<feature type="domain" description="D-alanyl-D-alanine carboxypeptidase-like core" evidence="2">
    <location>
        <begin position="94"/>
        <end position="219"/>
    </location>
</feature>
<feature type="signal peptide" evidence="1">
    <location>
        <begin position="1"/>
        <end position="37"/>
    </location>
</feature>
<evidence type="ECO:0000256" key="1">
    <source>
        <dbReference type="SAM" id="SignalP"/>
    </source>
</evidence>
<dbReference type="PANTHER" id="PTHR34385:SF1">
    <property type="entry name" value="PEPTIDOGLYCAN L-ALANYL-D-GLUTAMATE ENDOPEPTIDASE CWLK"/>
    <property type="match status" value="1"/>
</dbReference>